<reference evidence="1" key="1">
    <citation type="journal article" date="2015" name="Nature">
        <title>Complex archaea that bridge the gap between prokaryotes and eukaryotes.</title>
        <authorList>
            <person name="Spang A."/>
            <person name="Saw J.H."/>
            <person name="Jorgensen S.L."/>
            <person name="Zaremba-Niedzwiedzka K."/>
            <person name="Martijn J."/>
            <person name="Lind A.E."/>
            <person name="van Eijk R."/>
            <person name="Schleper C."/>
            <person name="Guy L."/>
            <person name="Ettema T.J."/>
        </authorList>
    </citation>
    <scope>NUCLEOTIDE SEQUENCE</scope>
</reference>
<comment type="caution">
    <text evidence="1">The sequence shown here is derived from an EMBL/GenBank/DDBJ whole genome shotgun (WGS) entry which is preliminary data.</text>
</comment>
<protein>
    <submittedName>
        <fullName evidence="1">Uncharacterized protein</fullName>
    </submittedName>
</protein>
<accession>A0A0F9JM26</accession>
<dbReference type="AlphaFoldDB" id="A0A0F9JM26"/>
<sequence>MQLTERQLEWYSAMEQTFASSGWTLLTQGWQQEYDSLAENAFYNAKNFEDLEETRVRYRLLHELITLPATIASQKQVILDSVEDERNPYE</sequence>
<evidence type="ECO:0000313" key="1">
    <source>
        <dbReference type="EMBL" id="KKM06771.1"/>
    </source>
</evidence>
<dbReference type="EMBL" id="LAZR01015917">
    <property type="protein sequence ID" value="KKM06771.1"/>
    <property type="molecule type" value="Genomic_DNA"/>
</dbReference>
<gene>
    <name evidence="1" type="ORF">LCGC14_1740660</name>
</gene>
<name>A0A0F9JM26_9ZZZZ</name>
<proteinExistence type="predicted"/>
<organism evidence="1">
    <name type="scientific">marine sediment metagenome</name>
    <dbReference type="NCBI Taxonomy" id="412755"/>
    <lineage>
        <taxon>unclassified sequences</taxon>
        <taxon>metagenomes</taxon>
        <taxon>ecological metagenomes</taxon>
    </lineage>
</organism>